<evidence type="ECO:0000313" key="2">
    <source>
        <dbReference type="Proteomes" id="UP000194873"/>
    </source>
</evidence>
<accession>A0A243W775</accession>
<name>A0A243W775_9BACT</name>
<dbReference type="AlphaFoldDB" id="A0A243W775"/>
<reference evidence="1 2" key="1">
    <citation type="submission" date="2017-01" db="EMBL/GenBank/DDBJ databases">
        <title>A new Hymenobacter.</title>
        <authorList>
            <person name="Liang Y."/>
            <person name="Feng F."/>
        </authorList>
    </citation>
    <scope>NUCLEOTIDE SEQUENCE [LARGE SCALE GENOMIC DNA]</scope>
    <source>
        <strain evidence="1">MIMBbqt21</strain>
    </source>
</reference>
<dbReference type="Proteomes" id="UP000194873">
    <property type="component" value="Unassembled WGS sequence"/>
</dbReference>
<protein>
    <submittedName>
        <fullName evidence="1">Uncharacterized protein</fullName>
    </submittedName>
</protein>
<sequence length="295" mass="34222">MSFFLGAGGRSFEKLTSRTLMNHVLIDGKHYKLPATWNELSAHQLQRVVTVLHTDSYDQHHQRLRLLCVLLDERLSYVNSFTVVQQLQLTMLVDFLLTSNDLTAQLLPTVRVRGGQGVHVSWKEYHGPREYLRNLTFAEFVFADSYCLHYLATKDRIYLHKMLAVLYRPQRHPYKPKSPGYGGDIREDFNEHLIAERAEKLATLDDDQKLAILTWYRGCRTWMERQYPLVFQAGESQDGRTSDWGRVLRDLSGKQFGTMVETGRTLTLTILAQMQDDNELAERLREQAEATKNKS</sequence>
<organism evidence="1 2">
    <name type="scientific">Hymenobacter crusticola</name>
    <dbReference type="NCBI Taxonomy" id="1770526"/>
    <lineage>
        <taxon>Bacteria</taxon>
        <taxon>Pseudomonadati</taxon>
        <taxon>Bacteroidota</taxon>
        <taxon>Cytophagia</taxon>
        <taxon>Cytophagales</taxon>
        <taxon>Hymenobacteraceae</taxon>
        <taxon>Hymenobacter</taxon>
    </lineage>
</organism>
<gene>
    <name evidence="1" type="ORF">BXP70_27315</name>
</gene>
<dbReference type="EMBL" id="MTSE01000042">
    <property type="protein sequence ID" value="OUJ68809.1"/>
    <property type="molecule type" value="Genomic_DNA"/>
</dbReference>
<proteinExistence type="predicted"/>
<keyword evidence="2" id="KW-1185">Reference proteome</keyword>
<evidence type="ECO:0000313" key="1">
    <source>
        <dbReference type="EMBL" id="OUJ68809.1"/>
    </source>
</evidence>
<comment type="caution">
    <text evidence="1">The sequence shown here is derived from an EMBL/GenBank/DDBJ whole genome shotgun (WGS) entry which is preliminary data.</text>
</comment>